<dbReference type="SUPFAM" id="SSF57884">
    <property type="entry name" value="Ada DNA repair protein, N-terminal domain (N-Ada 10)"/>
    <property type="match status" value="1"/>
</dbReference>
<organism evidence="3 4">
    <name type="scientific">Desulfuromonas versatilis</name>
    <dbReference type="NCBI Taxonomy" id="2802975"/>
    <lineage>
        <taxon>Bacteria</taxon>
        <taxon>Pseudomonadati</taxon>
        <taxon>Thermodesulfobacteriota</taxon>
        <taxon>Desulfuromonadia</taxon>
        <taxon>Desulfuromonadales</taxon>
        <taxon>Desulfuromonadaceae</taxon>
        <taxon>Desulfuromonas</taxon>
    </lineage>
</organism>
<reference evidence="3 4" key="1">
    <citation type="journal article" date="2016" name="C (Basel)">
        <title>Selective Growth of and Electricity Production by Marine Exoelectrogenic Bacteria in Self-Aggregated Hydrogel of Microbially Reduced Graphene Oxide.</title>
        <authorList>
            <person name="Yoshida N."/>
            <person name="Goto Y."/>
            <person name="Miyata Y."/>
        </authorList>
    </citation>
    <scope>NUCLEOTIDE SEQUENCE [LARGE SCALE GENOMIC DNA]</scope>
    <source>
        <strain evidence="3 4">NIT-T3</strain>
    </source>
</reference>
<feature type="domain" description="Ada DNA repair metal-binding" evidence="2">
    <location>
        <begin position="25"/>
        <end position="73"/>
    </location>
</feature>
<proteinExistence type="predicted"/>
<evidence type="ECO:0000313" key="4">
    <source>
        <dbReference type="Proteomes" id="UP001319827"/>
    </source>
</evidence>
<dbReference type="EMBL" id="AP024355">
    <property type="protein sequence ID" value="BCR05321.1"/>
    <property type="molecule type" value="Genomic_DNA"/>
</dbReference>
<dbReference type="RefSeq" id="WP_221248752.1">
    <property type="nucleotide sequence ID" value="NZ_AP024355.1"/>
</dbReference>
<evidence type="ECO:0000313" key="3">
    <source>
        <dbReference type="EMBL" id="BCR05321.1"/>
    </source>
</evidence>
<protein>
    <submittedName>
        <fullName evidence="3">Metal-binding protein</fullName>
    </submittedName>
</protein>
<dbReference type="Gene3D" id="3.40.10.10">
    <property type="entry name" value="DNA Methylphosphotriester Repair Domain"/>
    <property type="match status" value="1"/>
</dbReference>
<dbReference type="InterPro" id="IPR004026">
    <property type="entry name" value="Ada_DNA_repair_Zn-bd"/>
</dbReference>
<gene>
    <name evidence="3" type="ORF">DESUT3_23900</name>
</gene>
<evidence type="ECO:0000256" key="1">
    <source>
        <dbReference type="ARBA" id="ARBA00023159"/>
    </source>
</evidence>
<sequence length="98" mass="10524">MDKTYKLLAADGSTIISPAPGTLGGNSKAKIYGQLSCLAANRALAKGYARHRVFFADERAAIAAGYRPCGSCMRDQYKRWKAGGTPNTPNYPWLVSPA</sequence>
<reference evidence="3 4" key="2">
    <citation type="journal article" date="2021" name="Int. J. Syst. Evol. Microbiol.">
        <title>Isolation and Polyphasic Characterization of Desulfuromonas versatilis sp. Nov., an Electrogenic Bacteria Capable of Versatile Metabolism Isolated from a Graphene Oxide-Reducing Enrichment Culture.</title>
        <authorList>
            <person name="Xie L."/>
            <person name="Yoshida N."/>
            <person name="Ishii S."/>
            <person name="Meng L."/>
        </authorList>
    </citation>
    <scope>NUCLEOTIDE SEQUENCE [LARGE SCALE GENOMIC DNA]</scope>
    <source>
        <strain evidence="3 4">NIT-T3</strain>
    </source>
</reference>
<dbReference type="Proteomes" id="UP001319827">
    <property type="component" value="Chromosome"/>
</dbReference>
<evidence type="ECO:0000259" key="2">
    <source>
        <dbReference type="Pfam" id="PF02805"/>
    </source>
</evidence>
<keyword evidence="1" id="KW-0010">Activator</keyword>
<accession>A0ABM8HQK8</accession>
<dbReference type="Pfam" id="PF02805">
    <property type="entry name" value="Ada_Zn_binding"/>
    <property type="match status" value="1"/>
</dbReference>
<dbReference type="InterPro" id="IPR035451">
    <property type="entry name" value="Ada-like_dom_sf"/>
</dbReference>
<name>A0ABM8HQK8_9BACT</name>
<keyword evidence="4" id="KW-1185">Reference proteome</keyword>